<accession>A0ABD0XC19</accession>
<sequence length="953" mass="105766">MEATSTTTQHAYRVGLFGPNQAHGLQPGQGPRDPGCYGAQCPEDQTSHTHPPPNSQHHHHQQQNHQPHHHIQHSRPFFYVQPSQPYPPPLPYQWPMPMPYSPYCSFPGMGGYGVMMPNPFQAGPYMEHPGYVLAQSQLHLADYRRMINPHYHTTHHPQTMAYHARRLRYQHSAPPAREMINCEVQTDTLSAAESQLSEVAESASRIKVQTNSDSYTSCAGPQSLSNTSTIKEVTSKSADYQGRIISAATSANIPVDARSTALQKGSFVFQDEIEEVRIECGSSLTGLKIHTSLSQEADVMATTTQRVAHSVSGTGGDWVQLFSSLHPPANGSVQHSEAHGTGQQHQQEEGGMGPCQDEVEDDDERSLRVCPDIPLMAKAPSNDWSTEKFSAIEECNSDLVNTLAEPPGNSVSSIDPKVVDQSHNADSPHLLNDGEEVNVANQYLEELKNVQCLEMVSAWSVKAVVPYEPSPMLTIQQGSTQLPRESLSPVMEVTVAEEGPIVEEVHVMEEVLMSEEDVQKVLEGLVVKEVGPVVQEAPVREAVSMAQIPVNEVVPRLEEISRMEEPLPAIQSPDKTDAPPSPQTSQKRAEMSDIDHQDTSFEALPTHLSATWLSDWGNMCYYSKLPCNVEEQRQILRCSPLKPSSPRVKTNLTRELNVTHCGAVNMVSHGLKGDGCRHRGMEDGRSYSDHECSANRSLNQNTLTPGGSKRDRICARCLIMKRRASKTTGSPGVEAHVIKQQGVSIPLWEESVLAQTCAACKCIPRRRVARKGSGSDVQSGFHNRETSEGETSENSFQARPGTPKPRDIKDPRRPLDPKPQFFMKSHSGTCSVAPQSKLREKNCSCEEPHHHGRPAAMWVGQTRPWRHHHGNVIREQNEENLGVAVSTPLQDKWRNQEPQYLTTQGWQQEKLRAVTSTADYTDGSRNVHRPRSLNTQKKHVSQSQGMIRKDNRC</sequence>
<dbReference type="Proteomes" id="UP001557470">
    <property type="component" value="Unassembled WGS sequence"/>
</dbReference>
<feature type="region of interest" description="Disordered" evidence="1">
    <location>
        <begin position="917"/>
        <end position="953"/>
    </location>
</feature>
<reference evidence="2 3" key="1">
    <citation type="submission" date="2024-06" db="EMBL/GenBank/DDBJ databases">
        <authorList>
            <person name="Pan Q."/>
            <person name="Wen M."/>
            <person name="Jouanno E."/>
            <person name="Zahm M."/>
            <person name="Klopp C."/>
            <person name="Cabau C."/>
            <person name="Louis A."/>
            <person name="Berthelot C."/>
            <person name="Parey E."/>
            <person name="Roest Crollius H."/>
            <person name="Montfort J."/>
            <person name="Robinson-Rechavi M."/>
            <person name="Bouchez O."/>
            <person name="Lampietro C."/>
            <person name="Lopez Roques C."/>
            <person name="Donnadieu C."/>
            <person name="Postlethwait J."/>
            <person name="Bobe J."/>
            <person name="Verreycken H."/>
            <person name="Guiguen Y."/>
        </authorList>
    </citation>
    <scope>NUCLEOTIDE SEQUENCE [LARGE SCALE GENOMIC DNA]</scope>
    <source>
        <strain evidence="2">Up_M1</strain>
        <tissue evidence="2">Testis</tissue>
    </source>
</reference>
<gene>
    <name evidence="2" type="ORF">UPYG_G00070690</name>
</gene>
<dbReference type="EMBL" id="JAGEUA010000002">
    <property type="protein sequence ID" value="KAL1006315.1"/>
    <property type="molecule type" value="Genomic_DNA"/>
</dbReference>
<feature type="compositionally biased region" description="Basic residues" evidence="1">
    <location>
        <begin position="56"/>
        <end position="72"/>
    </location>
</feature>
<feature type="region of interest" description="Disordered" evidence="1">
    <location>
        <begin position="325"/>
        <end position="365"/>
    </location>
</feature>
<organism evidence="2 3">
    <name type="scientific">Umbra pygmaea</name>
    <name type="common">Eastern mudminnow</name>
    <dbReference type="NCBI Taxonomy" id="75934"/>
    <lineage>
        <taxon>Eukaryota</taxon>
        <taxon>Metazoa</taxon>
        <taxon>Chordata</taxon>
        <taxon>Craniata</taxon>
        <taxon>Vertebrata</taxon>
        <taxon>Euteleostomi</taxon>
        <taxon>Actinopterygii</taxon>
        <taxon>Neopterygii</taxon>
        <taxon>Teleostei</taxon>
        <taxon>Protacanthopterygii</taxon>
        <taxon>Esociformes</taxon>
        <taxon>Umbridae</taxon>
        <taxon>Umbra</taxon>
    </lineage>
</organism>
<evidence type="ECO:0000313" key="2">
    <source>
        <dbReference type="EMBL" id="KAL1006315.1"/>
    </source>
</evidence>
<feature type="region of interest" description="Disordered" evidence="1">
    <location>
        <begin position="566"/>
        <end position="593"/>
    </location>
</feature>
<protein>
    <submittedName>
        <fullName evidence="2">Uncharacterized protein</fullName>
    </submittedName>
</protein>
<dbReference type="PANTHER" id="PTHR38654:SF1">
    <property type="entry name" value="BUCKY BALL"/>
    <property type="match status" value="1"/>
</dbReference>
<dbReference type="PANTHER" id="PTHR38654">
    <property type="entry name" value="BUCKY BALL-RELATED"/>
    <property type="match status" value="1"/>
</dbReference>
<feature type="region of interest" description="Disordered" evidence="1">
    <location>
        <begin position="689"/>
        <end position="708"/>
    </location>
</feature>
<feature type="region of interest" description="Disordered" evidence="1">
    <location>
        <begin position="771"/>
        <end position="833"/>
    </location>
</feature>
<feature type="compositionally biased region" description="Basic and acidic residues" evidence="1">
    <location>
        <begin position="804"/>
        <end position="816"/>
    </location>
</feature>
<dbReference type="AlphaFoldDB" id="A0ABD0XC19"/>
<feature type="compositionally biased region" description="Polar residues" evidence="1">
    <location>
        <begin position="694"/>
        <end position="705"/>
    </location>
</feature>
<feature type="compositionally biased region" description="Basic residues" evidence="1">
    <location>
        <begin position="926"/>
        <end position="940"/>
    </location>
</feature>
<keyword evidence="3" id="KW-1185">Reference proteome</keyword>
<dbReference type="InterPro" id="IPR053309">
    <property type="entry name" value="Balbiani_Body_Formation"/>
</dbReference>
<proteinExistence type="predicted"/>
<feature type="region of interest" description="Disordered" evidence="1">
    <location>
        <begin position="18"/>
        <end position="72"/>
    </location>
</feature>
<evidence type="ECO:0000313" key="3">
    <source>
        <dbReference type="Proteomes" id="UP001557470"/>
    </source>
</evidence>
<comment type="caution">
    <text evidence="2">The sequence shown here is derived from an EMBL/GenBank/DDBJ whole genome shotgun (WGS) entry which is preliminary data.</text>
</comment>
<name>A0ABD0XC19_UMBPY</name>
<evidence type="ECO:0000256" key="1">
    <source>
        <dbReference type="SAM" id="MobiDB-lite"/>
    </source>
</evidence>